<sequence>MGSLARVGSWQLESFYSDHLQPKEEFLQRVVREVDRIGKFLQSRCFKDVEGIKVLRVVKGGSLGKGTCMKHGAADPKLFLNVIETYKDQEDDRKRITTELERWLRPCPPSWGVQLSEVVNLLNSRLIQIYEGQKTQRKMFKEEIDRRNYEWQKQPHSSEANLELFSNIFRSYADQEKDWTAVMEEIASMLRICFLPDDDDRKLLWDLFQSYTDQEKDREKIMEELERWVNYRGRKPYSSDADLVLFLDIFQSYEDQEKDRKMIIEEIKRRLGEWQKEPHLLDLEFLLGLLKSYRDQEKDPAEIMEKIKKWLRECEEELNLTEAEMRPFRKNCVRYRKLEEDWKRIVEEMGRWRSKDGGQPYLSGADLELLLDLVKEYTKNEEEEQKTMEEMGRWWSEDQWRPYSSGLWISRRIAERKRDKEEQQKTIVEKLERWWSEGRGKPYSSNFDLNLLLDLVKKYTDKEEEQQTIITEIGRWFNECKENVRLELIFDESKWPNPRVLQFKLRSKKSVDFIEFDVLPAYDALGRYDGCKSDPQPYLQLIRTATCGAFSPCFTELQRNFIRNQCGQLKCLICLVKCWYNEVEEKPFPPKYALELLTVYAWEQGSNMDQFNTAEGFRTVLWLVEHYEEICIYWTKYYDFDNEIIKRYLQGQLRKERPVILDPADPTANLGEAEGWERLAEKAKTYASKNCCRKQDGSLVEPWDVPTYSAPYHEFHSQRVK</sequence>
<dbReference type="FunFam" id="1.10.1410.20:FF:000001">
    <property type="entry name" value="2'-5'-oligoadenylate synthetase 1"/>
    <property type="match status" value="1"/>
</dbReference>
<dbReference type="InterPro" id="IPR043519">
    <property type="entry name" value="NT_sf"/>
</dbReference>
<evidence type="ECO:0000313" key="7">
    <source>
        <dbReference type="RefSeq" id="XP_013928460.1"/>
    </source>
</evidence>
<dbReference type="GO" id="GO:0045071">
    <property type="term" value="P:negative regulation of viral genome replication"/>
    <property type="evidence" value="ECO:0007669"/>
    <property type="project" value="TreeGrafter"/>
</dbReference>
<keyword evidence="4" id="KW-0051">Antiviral defense</keyword>
<dbReference type="GO" id="GO:0005524">
    <property type="term" value="F:ATP binding"/>
    <property type="evidence" value="ECO:0007669"/>
    <property type="project" value="UniProtKB-KW"/>
</dbReference>
<dbReference type="GO" id="GO:0005654">
    <property type="term" value="C:nucleoplasm"/>
    <property type="evidence" value="ECO:0007669"/>
    <property type="project" value="TreeGrafter"/>
</dbReference>
<evidence type="ECO:0000259" key="5">
    <source>
        <dbReference type="Pfam" id="PF10421"/>
    </source>
</evidence>
<name>A0A6I9YXZ1_9SAUR</name>
<dbReference type="Proteomes" id="UP000504617">
    <property type="component" value="Unplaced"/>
</dbReference>
<dbReference type="AlphaFoldDB" id="A0A6I9YXZ1"/>
<gene>
    <name evidence="7" type="primary">LOC106554335</name>
</gene>
<dbReference type="GeneID" id="106554335"/>
<evidence type="ECO:0000256" key="2">
    <source>
        <dbReference type="ARBA" id="ARBA00022588"/>
    </source>
</evidence>
<dbReference type="GO" id="GO:0003725">
    <property type="term" value="F:double-stranded RNA binding"/>
    <property type="evidence" value="ECO:0007669"/>
    <property type="project" value="TreeGrafter"/>
</dbReference>
<evidence type="ECO:0000256" key="3">
    <source>
        <dbReference type="ARBA" id="ARBA00022859"/>
    </source>
</evidence>
<keyword evidence="2" id="KW-0399">Innate immunity</keyword>
<dbReference type="RefSeq" id="XP_013928460.1">
    <property type="nucleotide sequence ID" value="XM_014072985.1"/>
</dbReference>
<dbReference type="GO" id="GO:0045087">
    <property type="term" value="P:innate immune response"/>
    <property type="evidence" value="ECO:0007669"/>
    <property type="project" value="UniProtKB-KW"/>
</dbReference>
<keyword evidence="6" id="KW-1185">Reference proteome</keyword>
<dbReference type="Pfam" id="PF10421">
    <property type="entry name" value="OAS1_C"/>
    <property type="match status" value="1"/>
</dbReference>
<dbReference type="PROSITE" id="PS50152">
    <property type="entry name" value="25A_SYNTH_3"/>
    <property type="match status" value="2"/>
</dbReference>
<dbReference type="GO" id="GO:0001730">
    <property type="term" value="F:2'-5'-oligoadenylate synthetase activity"/>
    <property type="evidence" value="ECO:0007669"/>
    <property type="project" value="UniProtKB-EC"/>
</dbReference>
<organism evidence="6 7">
    <name type="scientific">Thamnophis sirtalis</name>
    <dbReference type="NCBI Taxonomy" id="35019"/>
    <lineage>
        <taxon>Eukaryota</taxon>
        <taxon>Metazoa</taxon>
        <taxon>Chordata</taxon>
        <taxon>Craniata</taxon>
        <taxon>Vertebrata</taxon>
        <taxon>Euteleostomi</taxon>
        <taxon>Lepidosauria</taxon>
        <taxon>Squamata</taxon>
        <taxon>Bifurcata</taxon>
        <taxon>Unidentata</taxon>
        <taxon>Episquamata</taxon>
        <taxon>Toxicofera</taxon>
        <taxon>Serpentes</taxon>
        <taxon>Colubroidea</taxon>
        <taxon>Colubridae</taxon>
        <taxon>Natricinae</taxon>
        <taxon>Thamnophis</taxon>
    </lineage>
</organism>
<feature type="domain" description="2'-5'-oligoadenylate synthetase 1" evidence="5">
    <location>
        <begin position="532"/>
        <end position="706"/>
    </location>
</feature>
<dbReference type="SUPFAM" id="SSF81301">
    <property type="entry name" value="Nucleotidyltransferase"/>
    <property type="match status" value="3"/>
</dbReference>
<dbReference type="GO" id="GO:0051607">
    <property type="term" value="P:defense response to virus"/>
    <property type="evidence" value="ECO:0007669"/>
    <property type="project" value="UniProtKB-KW"/>
</dbReference>
<evidence type="ECO:0000313" key="6">
    <source>
        <dbReference type="Proteomes" id="UP000504617"/>
    </source>
</evidence>
<dbReference type="InterPro" id="IPR018952">
    <property type="entry name" value="2-5-oligoAdlate_synth_1_dom2/C"/>
</dbReference>
<dbReference type="SUPFAM" id="SSF81631">
    <property type="entry name" value="PAP/OAS1 substrate-binding domain"/>
    <property type="match status" value="1"/>
</dbReference>
<keyword evidence="3" id="KW-0391">Immunity</keyword>
<evidence type="ECO:0000256" key="1">
    <source>
        <dbReference type="ARBA" id="ARBA00009526"/>
    </source>
</evidence>
<accession>A0A6I9YXZ1</accession>
<dbReference type="PANTHER" id="PTHR11258:SF7">
    <property type="entry name" value="2'-5'-OLIGOADENYLATE SYNTHASE-LIKE PROTEIN 2"/>
    <property type="match status" value="1"/>
</dbReference>
<protein>
    <submittedName>
        <fullName evidence="7">2'-5'-oligoadenylate synthase 3-like</fullName>
    </submittedName>
</protein>
<evidence type="ECO:0000256" key="4">
    <source>
        <dbReference type="ARBA" id="ARBA00023118"/>
    </source>
</evidence>
<comment type="similarity">
    <text evidence="1">Belongs to the 2-5A synthase family.</text>
</comment>
<dbReference type="KEGG" id="tsr:106554335"/>
<dbReference type="Gene3D" id="3.30.460.10">
    <property type="entry name" value="Beta Polymerase, domain 2"/>
    <property type="match status" value="3"/>
</dbReference>
<dbReference type="GO" id="GO:0046872">
    <property type="term" value="F:metal ion binding"/>
    <property type="evidence" value="ECO:0007669"/>
    <property type="project" value="UniProtKB-KW"/>
</dbReference>
<dbReference type="GO" id="GO:0005829">
    <property type="term" value="C:cytosol"/>
    <property type="evidence" value="ECO:0007669"/>
    <property type="project" value="TreeGrafter"/>
</dbReference>
<proteinExistence type="inferred from homology"/>
<dbReference type="PANTHER" id="PTHR11258">
    <property type="entry name" value="2-5 OLIGOADENYLATE SYNTHETASE"/>
    <property type="match status" value="1"/>
</dbReference>
<feature type="non-terminal residue" evidence="7">
    <location>
        <position position="721"/>
    </location>
</feature>
<dbReference type="PROSITE" id="PS00833">
    <property type="entry name" value="25A_SYNTH_2"/>
    <property type="match status" value="1"/>
</dbReference>
<reference evidence="7" key="1">
    <citation type="submission" date="2025-08" db="UniProtKB">
        <authorList>
            <consortium name="RefSeq"/>
        </authorList>
    </citation>
    <scope>IDENTIFICATION</scope>
</reference>
<dbReference type="InterPro" id="IPR006117">
    <property type="entry name" value="2-5OAS_C_CS"/>
</dbReference>
<dbReference type="OrthoDB" id="1885901at2759"/>
<dbReference type="GO" id="GO:0016020">
    <property type="term" value="C:membrane"/>
    <property type="evidence" value="ECO:0007669"/>
    <property type="project" value="TreeGrafter"/>
</dbReference>
<dbReference type="Gene3D" id="1.10.1410.20">
    <property type="entry name" value="2'-5'-oligoadenylate synthetase 1, domain 2"/>
    <property type="match status" value="1"/>
</dbReference>